<name>A0A0V0GHS3_SOLCH</name>
<evidence type="ECO:0000313" key="1">
    <source>
        <dbReference type="EMBL" id="JAP07550.1"/>
    </source>
</evidence>
<dbReference type="EMBL" id="GEDG01038515">
    <property type="protein sequence ID" value="JAP07550.1"/>
    <property type="molecule type" value="Transcribed_RNA"/>
</dbReference>
<sequence length="64" mass="7150">MGPPTVTYYICCFTGLSFAHRDVTTVEVFGTFIPSIVSPNRLLILEDKKAEFSMSTSILVNDYL</sequence>
<protein>
    <submittedName>
        <fullName evidence="1">Putative ovule protein</fullName>
    </submittedName>
</protein>
<dbReference type="AlphaFoldDB" id="A0A0V0GHS3"/>
<proteinExistence type="predicted"/>
<organism evidence="1">
    <name type="scientific">Solanum chacoense</name>
    <name type="common">Chaco potato</name>
    <dbReference type="NCBI Taxonomy" id="4108"/>
    <lineage>
        <taxon>Eukaryota</taxon>
        <taxon>Viridiplantae</taxon>
        <taxon>Streptophyta</taxon>
        <taxon>Embryophyta</taxon>
        <taxon>Tracheophyta</taxon>
        <taxon>Spermatophyta</taxon>
        <taxon>Magnoliopsida</taxon>
        <taxon>eudicotyledons</taxon>
        <taxon>Gunneridae</taxon>
        <taxon>Pentapetalae</taxon>
        <taxon>asterids</taxon>
        <taxon>lamiids</taxon>
        <taxon>Solanales</taxon>
        <taxon>Solanaceae</taxon>
        <taxon>Solanoideae</taxon>
        <taxon>Solaneae</taxon>
        <taxon>Solanum</taxon>
    </lineage>
</organism>
<accession>A0A0V0GHS3</accession>
<reference evidence="1" key="1">
    <citation type="submission" date="2015-12" db="EMBL/GenBank/DDBJ databases">
        <title>Gene expression during late stages of embryo sac development: a critical building block for successful pollen-pistil interactions.</title>
        <authorList>
            <person name="Liu Y."/>
            <person name="Joly V."/>
            <person name="Sabar M."/>
            <person name="Matton D.P."/>
        </authorList>
    </citation>
    <scope>NUCLEOTIDE SEQUENCE</scope>
</reference>